<dbReference type="AlphaFoldDB" id="A0A915JVJ8"/>
<evidence type="ECO:0000256" key="1">
    <source>
        <dbReference type="SAM" id="Coils"/>
    </source>
</evidence>
<feature type="coiled-coil region" evidence="1">
    <location>
        <begin position="410"/>
        <end position="437"/>
    </location>
</feature>
<accession>A0A915JVJ8</accession>
<proteinExistence type="predicted"/>
<reference evidence="3" key="1">
    <citation type="submission" date="2022-11" db="UniProtKB">
        <authorList>
            <consortium name="WormBaseParasite"/>
        </authorList>
    </citation>
    <scope>IDENTIFICATION</scope>
</reference>
<protein>
    <submittedName>
        <fullName evidence="3">Uncharacterized protein</fullName>
    </submittedName>
</protein>
<sequence length="964" mass="110101">MAVSNLLTVHETDDYSFLVVWITATYTTTDVLTGSFAGYTASATGSRFFLQIAAVHVGGRLPATDLPGGSYLFSGFNFTIFESTSSVSAMLFSKKRRLEIFNFIFIDRMTGCLLHQVQMNLRWCATRLTVPVDNFGEIVLFADSLSGYDEFVHNFATAAFMVDAEFGVDVADGVAGATVQLERTGVATGVAFIHEIVGSALRISTKTRCRKKSRLVAFRAVINAKALWLYGTLLRREVPRGAALSIHTNKRYHAAPRSALSYFTARYRAAPYGTAYLLLDFALVKKCVMLVSTNFARVRGKLKPTTIPTVLIEPLQCTPPRPDSMQKMLLHNMRINASMETLFSLSSFCGNNEPAKVIKMLNGHVYNEDFQDCLDILQPQDIDEDKNYNILANGDSFCDLGDQKNNTPYVQKLLQDIENHRIKEKQLQDKLDEMKKLGDVYIKNIIDGDRQFSSDLLDLESSSNHDNYDETNEPLSSRSDKSIVSLANSTTLQAALDVFAENNKLLIDKESSEQQIIRLNKELQESNSKNLAQEIQNKSLLDENLNLKLEIDRLFKRMSPQFDNDQDENLILHVKDLETDLECKERRLEIVIKEKIALQQEFAALNNKFNDIRAEKIGLSDQVKDLLNQKASFQSKIDQLKISNQSKEQESDLLENLRNENIDLKEKSKVQTIKFRELNNEFEDLRTKFRIKVEEVEHLKSMVSEKLKQNFSAEYESAKRQCSKLEQDCRKLIEENNDFRSQLKSAEELKRALDSQTLGVENLKQVLQSKNVDIKQIQSRISQLERKNDEQQEEKQDLWKNIRTLEERLEEKCREIVNLQKEFEQYQANAEMQFQDTCSTYEARIVEKEQKVSDLETLLRKHIEYPGKFDSILSTSSSTIQNKVLLCDKYSSTSDLLQCRDIESQFDGEFVPGAKNIVLHLFDLLRNLVENGIDNLAEIKGTIANFMFSEADFREICDDLVSMI</sequence>
<keyword evidence="1" id="KW-0175">Coiled coil</keyword>
<evidence type="ECO:0000313" key="2">
    <source>
        <dbReference type="Proteomes" id="UP000887565"/>
    </source>
</evidence>
<dbReference type="WBParaSite" id="nRc.2.0.1.t29787-RA">
    <property type="protein sequence ID" value="nRc.2.0.1.t29787-RA"/>
    <property type="gene ID" value="nRc.2.0.1.g29787"/>
</dbReference>
<feature type="coiled-coil region" evidence="1">
    <location>
        <begin position="708"/>
        <end position="858"/>
    </location>
</feature>
<dbReference type="Proteomes" id="UP000887565">
    <property type="component" value="Unplaced"/>
</dbReference>
<feature type="coiled-coil region" evidence="1">
    <location>
        <begin position="502"/>
        <end position="674"/>
    </location>
</feature>
<keyword evidence="2" id="KW-1185">Reference proteome</keyword>
<organism evidence="2 3">
    <name type="scientific">Romanomermis culicivorax</name>
    <name type="common">Nematode worm</name>
    <dbReference type="NCBI Taxonomy" id="13658"/>
    <lineage>
        <taxon>Eukaryota</taxon>
        <taxon>Metazoa</taxon>
        <taxon>Ecdysozoa</taxon>
        <taxon>Nematoda</taxon>
        <taxon>Enoplea</taxon>
        <taxon>Dorylaimia</taxon>
        <taxon>Mermithida</taxon>
        <taxon>Mermithoidea</taxon>
        <taxon>Mermithidae</taxon>
        <taxon>Romanomermis</taxon>
    </lineage>
</organism>
<evidence type="ECO:0000313" key="3">
    <source>
        <dbReference type="WBParaSite" id="nRc.2.0.1.t29787-RA"/>
    </source>
</evidence>
<name>A0A915JVJ8_ROMCU</name>